<dbReference type="PIRSF" id="PIRSF005739">
    <property type="entry name" value="O-mtase"/>
    <property type="match status" value="1"/>
</dbReference>
<dbReference type="PROSITE" id="PS51683">
    <property type="entry name" value="SAM_OMT_II"/>
    <property type="match status" value="1"/>
</dbReference>
<feature type="domain" description="O-methyltransferase C-terminal" evidence="6">
    <location>
        <begin position="126"/>
        <end position="330"/>
    </location>
</feature>
<dbReference type="Gene3D" id="3.40.50.150">
    <property type="entry name" value="Vaccinia Virus protein VP39"/>
    <property type="match status" value="1"/>
</dbReference>
<dbReference type="Proteomes" id="UP000326396">
    <property type="component" value="Linkage Group LG17"/>
</dbReference>
<evidence type="ECO:0000259" key="6">
    <source>
        <dbReference type="Pfam" id="PF00891"/>
    </source>
</evidence>
<evidence type="ECO:0000256" key="1">
    <source>
        <dbReference type="ARBA" id="ARBA00022603"/>
    </source>
</evidence>
<feature type="active site" description="Proton acceptor" evidence="5">
    <location>
        <position position="255"/>
    </location>
</feature>
<dbReference type="Gene3D" id="1.10.10.10">
    <property type="entry name" value="Winged helix-like DNA-binding domain superfamily/Winged helix DNA-binding domain"/>
    <property type="match status" value="1"/>
</dbReference>
<dbReference type="CDD" id="cd02440">
    <property type="entry name" value="AdoMet_MTases"/>
    <property type="match status" value="1"/>
</dbReference>
<dbReference type="GO" id="GO:0032259">
    <property type="term" value="P:methylation"/>
    <property type="evidence" value="ECO:0007669"/>
    <property type="project" value="UniProtKB-KW"/>
</dbReference>
<dbReference type="GO" id="GO:0008171">
    <property type="term" value="F:O-methyltransferase activity"/>
    <property type="evidence" value="ECO:0007669"/>
    <property type="project" value="InterPro"/>
</dbReference>
<evidence type="ECO:0000259" key="7">
    <source>
        <dbReference type="Pfam" id="PF08100"/>
    </source>
</evidence>
<evidence type="ECO:0000313" key="8">
    <source>
        <dbReference type="EMBL" id="KAD5318270.1"/>
    </source>
</evidence>
<gene>
    <name evidence="8" type="ORF">E3N88_18216</name>
</gene>
<dbReference type="InterPro" id="IPR036388">
    <property type="entry name" value="WH-like_DNA-bd_sf"/>
</dbReference>
<dbReference type="FunFam" id="1.10.10.10:FF:000357">
    <property type="entry name" value="Caffeic acid 3-O-methyltransferase"/>
    <property type="match status" value="1"/>
</dbReference>
<dbReference type="SUPFAM" id="SSF53335">
    <property type="entry name" value="S-adenosyl-L-methionine-dependent methyltransferases"/>
    <property type="match status" value="1"/>
</dbReference>
<evidence type="ECO:0000256" key="4">
    <source>
        <dbReference type="ARBA" id="ARBA00034481"/>
    </source>
</evidence>
<dbReference type="SUPFAM" id="SSF46785">
    <property type="entry name" value="Winged helix' DNA-binding domain"/>
    <property type="match status" value="1"/>
</dbReference>
<evidence type="ECO:0000313" key="9">
    <source>
        <dbReference type="Proteomes" id="UP000326396"/>
    </source>
</evidence>
<evidence type="ECO:0000256" key="5">
    <source>
        <dbReference type="PIRSR" id="PIRSR005739-1"/>
    </source>
</evidence>
<reference evidence="8 9" key="1">
    <citation type="submission" date="2019-05" db="EMBL/GenBank/DDBJ databases">
        <title>Mikania micrantha, genome provides insights into the molecular mechanism of rapid growth.</title>
        <authorList>
            <person name="Liu B."/>
        </authorList>
    </citation>
    <scope>NUCLEOTIDE SEQUENCE [LARGE SCALE GENOMIC DNA]</scope>
    <source>
        <strain evidence="8">NLD-2019</strain>
        <tissue evidence="8">Leaf</tissue>
    </source>
</reference>
<dbReference type="InterPro" id="IPR029063">
    <property type="entry name" value="SAM-dependent_MTases_sf"/>
</dbReference>
<keyword evidence="2" id="KW-0808">Transferase</keyword>
<dbReference type="InterPro" id="IPR012967">
    <property type="entry name" value="COMT_dimerisation"/>
</dbReference>
<evidence type="ECO:0000256" key="3">
    <source>
        <dbReference type="ARBA" id="ARBA00022691"/>
    </source>
</evidence>
<keyword evidence="1" id="KW-0489">Methyltransferase</keyword>
<name>A0A5N6NVH4_9ASTR</name>
<organism evidence="8 9">
    <name type="scientific">Mikania micrantha</name>
    <name type="common">bitter vine</name>
    <dbReference type="NCBI Taxonomy" id="192012"/>
    <lineage>
        <taxon>Eukaryota</taxon>
        <taxon>Viridiplantae</taxon>
        <taxon>Streptophyta</taxon>
        <taxon>Embryophyta</taxon>
        <taxon>Tracheophyta</taxon>
        <taxon>Spermatophyta</taxon>
        <taxon>Magnoliopsida</taxon>
        <taxon>eudicotyledons</taxon>
        <taxon>Gunneridae</taxon>
        <taxon>Pentapetalae</taxon>
        <taxon>asterids</taxon>
        <taxon>campanulids</taxon>
        <taxon>Asterales</taxon>
        <taxon>Asteraceae</taxon>
        <taxon>Asteroideae</taxon>
        <taxon>Heliantheae alliance</taxon>
        <taxon>Eupatorieae</taxon>
        <taxon>Mikania</taxon>
    </lineage>
</organism>
<dbReference type="GO" id="GO:0046983">
    <property type="term" value="F:protein dimerization activity"/>
    <property type="evidence" value="ECO:0007669"/>
    <property type="project" value="InterPro"/>
</dbReference>
<dbReference type="EMBL" id="SZYD01000009">
    <property type="protein sequence ID" value="KAD5318270.1"/>
    <property type="molecule type" value="Genomic_DNA"/>
</dbReference>
<dbReference type="InterPro" id="IPR036390">
    <property type="entry name" value="WH_DNA-bd_sf"/>
</dbReference>
<dbReference type="GO" id="GO:0009805">
    <property type="term" value="P:coumarin biosynthetic process"/>
    <property type="evidence" value="ECO:0007669"/>
    <property type="project" value="UniProtKB-ARBA"/>
</dbReference>
<evidence type="ECO:0000256" key="2">
    <source>
        <dbReference type="ARBA" id="ARBA00022679"/>
    </source>
</evidence>
<dbReference type="Pfam" id="PF00891">
    <property type="entry name" value="Methyltransf_2"/>
    <property type="match status" value="1"/>
</dbReference>
<protein>
    <recommendedName>
        <fullName evidence="10">O-methyltransferase domain-containing protein</fullName>
    </recommendedName>
</protein>
<feature type="domain" description="O-methyltransferase dimerisation" evidence="7">
    <location>
        <begin position="11"/>
        <end position="102"/>
    </location>
</feature>
<proteinExistence type="inferred from homology"/>
<dbReference type="InterPro" id="IPR001077">
    <property type="entry name" value="COMT_C"/>
</dbReference>
<comment type="caution">
    <text evidence="8">The sequence shown here is derived from an EMBL/GenBank/DDBJ whole genome shotgun (WGS) entry which is preliminary data.</text>
</comment>
<dbReference type="InterPro" id="IPR016461">
    <property type="entry name" value="COMT-like"/>
</dbReference>
<comment type="similarity">
    <text evidence="4">Belongs to the class I-like SAM-binding methyltransferase superfamily. Cation-independent O-methyltransferase family. COMT subfamily.</text>
</comment>
<evidence type="ECO:0008006" key="10">
    <source>
        <dbReference type="Google" id="ProtNLM"/>
    </source>
</evidence>
<sequence>MGSNEHFNYAMELVTITALPMVLMTIVKLKILETIAEAGSDAQLTAKEIASRLSITNEDAPDMVDRMLRLLTSYSVVTCSKAIHESIPVRVYGLTPVGKYFTPNEDGASLGDMMLFAQDKVYIESWFGLKDSVFEGGVAFNKIHKMHPFEYPAFDTRYNEVFNKAMKNHTIILMKEILEHYHGFNNLKSVIDVGGGLGININMIVTKYPSITGINFDLPHVTDHAPFYEGIKHVGGDMFKEIPQGDAIFMKWILHDWNDEHCVKLLKNCYKALPQDGKVIVVELILPFVPDTSSTTKYTTLLDAVMLAESPKGKERTEDEYLALAKSAGFTGLKKICYVCNFWVMEFYK</sequence>
<dbReference type="Pfam" id="PF08100">
    <property type="entry name" value="Dimerisation"/>
    <property type="match status" value="1"/>
</dbReference>
<keyword evidence="3" id="KW-0949">S-adenosyl-L-methionine</keyword>
<dbReference type="PANTHER" id="PTHR11746">
    <property type="entry name" value="O-METHYLTRANSFERASE"/>
    <property type="match status" value="1"/>
</dbReference>
<dbReference type="GO" id="GO:0008757">
    <property type="term" value="F:S-adenosylmethionine-dependent methyltransferase activity"/>
    <property type="evidence" value="ECO:0007669"/>
    <property type="project" value="UniProtKB-ARBA"/>
</dbReference>
<accession>A0A5N6NVH4</accession>
<dbReference type="OrthoDB" id="1606438at2759"/>
<keyword evidence="9" id="KW-1185">Reference proteome</keyword>
<dbReference type="AlphaFoldDB" id="A0A5N6NVH4"/>
<dbReference type="FunFam" id="3.40.50.150:FF:000061">
    <property type="entry name" value="Caffeic acid O-methyltransferase"/>
    <property type="match status" value="1"/>
</dbReference>